<dbReference type="AlphaFoldDB" id="A0A150IZA2"/>
<dbReference type="Proteomes" id="UP000075398">
    <property type="component" value="Unassembled WGS sequence"/>
</dbReference>
<comment type="caution">
    <text evidence="2">The sequence shown here is derived from an EMBL/GenBank/DDBJ whole genome shotgun (WGS) entry which is preliminary data.</text>
</comment>
<gene>
    <name evidence="2" type="ORF">AMQ22_01474</name>
</gene>
<feature type="transmembrane region" description="Helical" evidence="1">
    <location>
        <begin position="45"/>
        <end position="66"/>
    </location>
</feature>
<name>A0A150IZA2_9EURY</name>
<evidence type="ECO:0000313" key="3">
    <source>
        <dbReference type="Proteomes" id="UP000075398"/>
    </source>
</evidence>
<organism evidence="2 3">
    <name type="scientific">Candidatus Methanofastidiosum methylothiophilum</name>
    <dbReference type="NCBI Taxonomy" id="1705564"/>
    <lineage>
        <taxon>Archaea</taxon>
        <taxon>Methanobacteriati</taxon>
        <taxon>Methanobacteriota</taxon>
        <taxon>Stenosarchaea group</taxon>
        <taxon>Candidatus Methanofastidiosia</taxon>
        <taxon>Candidatus Methanofastidiosales</taxon>
        <taxon>Candidatus Methanofastidiosaceae</taxon>
        <taxon>Candidatus Methanofastidiosum</taxon>
    </lineage>
</organism>
<sequence length="396" mass="47539">MKDFIKYFKGTSTTIILSIIANLLTKPIESVLQSNNIKIDLNLLNYWYIFIIIILLILLIEILRIVMDENKSRLWRSKLYRILLFLLDDIGIEKKYIANNINARLNLARKEIDHTKEILPRLVRIEWVENEKDNKHTYDLNEGEYVVKVHKYKSQEENIIDISYAMSRRTTLSGVRYLLSENRNLECSIDNIVVEKLLNNIRIKHVLDLYYEKYLKPNLEDDDLYYYYHELKDLDGEGLFTRIYLTEINELSKRLIGRPYSPHHLEEIEGIAKYLHDINPDLTKDKVDLDYKKAFCRFGIILIKSEKIVQTGIDNYIKAVNYYIQNNYYAFYILFHERKWSYEWSKVNNLINNLIDEIKSYPQIDSIEDDIYEGYDFNGYTHNYRCIRYNIFFKSN</sequence>
<keyword evidence="1" id="KW-1133">Transmembrane helix</keyword>
<keyword evidence="1" id="KW-0472">Membrane</keyword>
<dbReference type="EMBL" id="LNGC01000075">
    <property type="protein sequence ID" value="KYC50321.1"/>
    <property type="molecule type" value="Genomic_DNA"/>
</dbReference>
<accession>A0A150IZA2</accession>
<evidence type="ECO:0000256" key="1">
    <source>
        <dbReference type="SAM" id="Phobius"/>
    </source>
</evidence>
<evidence type="ECO:0000313" key="2">
    <source>
        <dbReference type="EMBL" id="KYC50321.1"/>
    </source>
</evidence>
<keyword evidence="1" id="KW-0812">Transmembrane</keyword>
<reference evidence="2 3" key="1">
    <citation type="journal article" date="2016" name="ISME J.">
        <title>Chasing the elusive Euryarchaeota class WSA2: genomes reveal a uniquely fastidious methyl-reducing methanogen.</title>
        <authorList>
            <person name="Nobu M.K."/>
            <person name="Narihiro T."/>
            <person name="Kuroda K."/>
            <person name="Mei R."/>
            <person name="Liu W.T."/>
        </authorList>
    </citation>
    <scope>NUCLEOTIDE SEQUENCE [LARGE SCALE GENOMIC DNA]</scope>
    <source>
        <strain evidence="2">U1lsi0528_Bin055</strain>
    </source>
</reference>
<protein>
    <submittedName>
        <fullName evidence="2">Uncharacterized protein</fullName>
    </submittedName>
</protein>
<proteinExistence type="predicted"/>